<feature type="compositionally biased region" description="Low complexity" evidence="1">
    <location>
        <begin position="38"/>
        <end position="50"/>
    </location>
</feature>
<name>A0A1H4WEC8_9PSEU</name>
<proteinExistence type="predicted"/>
<dbReference type="EMBL" id="FNSO01000004">
    <property type="protein sequence ID" value="SEC91637.1"/>
    <property type="molecule type" value="Genomic_DNA"/>
</dbReference>
<evidence type="ECO:0000256" key="1">
    <source>
        <dbReference type="SAM" id="MobiDB-lite"/>
    </source>
</evidence>
<evidence type="ECO:0000313" key="3">
    <source>
        <dbReference type="EMBL" id="SEC91637.1"/>
    </source>
</evidence>
<feature type="chain" id="PRO_5038946557" evidence="2">
    <location>
        <begin position="19"/>
        <end position="76"/>
    </location>
</feature>
<keyword evidence="2" id="KW-0732">Signal</keyword>
<feature type="signal peptide" evidence="2">
    <location>
        <begin position="1"/>
        <end position="18"/>
    </location>
</feature>
<gene>
    <name evidence="3" type="ORF">SAMN04489727_5582</name>
</gene>
<dbReference type="STRING" id="208445.SAMN04489727_5582"/>
<dbReference type="AlphaFoldDB" id="A0A1H4WEC8"/>
<organism evidence="3 4">
    <name type="scientific">Amycolatopsis tolypomycina</name>
    <dbReference type="NCBI Taxonomy" id="208445"/>
    <lineage>
        <taxon>Bacteria</taxon>
        <taxon>Bacillati</taxon>
        <taxon>Actinomycetota</taxon>
        <taxon>Actinomycetes</taxon>
        <taxon>Pseudonocardiales</taxon>
        <taxon>Pseudonocardiaceae</taxon>
        <taxon>Amycolatopsis</taxon>
    </lineage>
</organism>
<accession>A0A1H4WEC8</accession>
<evidence type="ECO:0000256" key="2">
    <source>
        <dbReference type="SAM" id="SignalP"/>
    </source>
</evidence>
<feature type="region of interest" description="Disordered" evidence="1">
    <location>
        <begin position="27"/>
        <end position="76"/>
    </location>
</feature>
<sequence length="76" mass="7584">MLLAGTCVAAVAAVLVLAARLRPPEPAEAVLWPPAPPSLTTSVATTATAAPRDDPMSRSPGSGGGLAEPGESPWRP</sequence>
<keyword evidence="4" id="KW-1185">Reference proteome</keyword>
<dbReference type="Proteomes" id="UP000199622">
    <property type="component" value="Unassembled WGS sequence"/>
</dbReference>
<protein>
    <submittedName>
        <fullName evidence="3">Uncharacterized protein</fullName>
    </submittedName>
</protein>
<reference evidence="4" key="1">
    <citation type="submission" date="2016-10" db="EMBL/GenBank/DDBJ databases">
        <authorList>
            <person name="Varghese N."/>
            <person name="Submissions S."/>
        </authorList>
    </citation>
    <scope>NUCLEOTIDE SEQUENCE [LARGE SCALE GENOMIC DNA]</scope>
    <source>
        <strain evidence="4">DSM 44544</strain>
    </source>
</reference>
<evidence type="ECO:0000313" key="4">
    <source>
        <dbReference type="Proteomes" id="UP000199622"/>
    </source>
</evidence>